<dbReference type="InterPro" id="IPR011990">
    <property type="entry name" value="TPR-like_helical_dom_sf"/>
</dbReference>
<organism evidence="3 4">
    <name type="scientific">Stakelama marina</name>
    <dbReference type="NCBI Taxonomy" id="2826939"/>
    <lineage>
        <taxon>Bacteria</taxon>
        <taxon>Pseudomonadati</taxon>
        <taxon>Pseudomonadota</taxon>
        <taxon>Alphaproteobacteria</taxon>
        <taxon>Sphingomonadales</taxon>
        <taxon>Sphingomonadaceae</taxon>
        <taxon>Stakelama</taxon>
    </lineage>
</organism>
<evidence type="ECO:0000313" key="3">
    <source>
        <dbReference type="EMBL" id="MBR0552547.1"/>
    </source>
</evidence>
<dbReference type="InterPro" id="IPR026634">
    <property type="entry name" value="TPST-like"/>
</dbReference>
<keyword evidence="2" id="KW-0802">TPR repeat</keyword>
<reference evidence="3" key="1">
    <citation type="submission" date="2021-04" db="EMBL/GenBank/DDBJ databases">
        <title>Ouciella asimina sp. nov., isolated from the surface seawater in the hydrothermal field of Okinawa Trough.</title>
        <authorList>
            <person name="Shuang W."/>
        </authorList>
    </citation>
    <scope>NUCLEOTIDE SEQUENCE</scope>
    <source>
        <strain evidence="3">LXI357</strain>
    </source>
</reference>
<dbReference type="Proteomes" id="UP000676996">
    <property type="component" value="Unassembled WGS sequence"/>
</dbReference>
<dbReference type="AlphaFoldDB" id="A0A8T4ID24"/>
<feature type="repeat" description="TPR" evidence="2">
    <location>
        <begin position="108"/>
        <end position="141"/>
    </location>
</feature>
<dbReference type="Gene3D" id="1.25.40.10">
    <property type="entry name" value="Tetratricopeptide repeat domain"/>
    <property type="match status" value="1"/>
</dbReference>
<dbReference type="SUPFAM" id="SSF52540">
    <property type="entry name" value="P-loop containing nucleoside triphosphate hydrolases"/>
    <property type="match status" value="1"/>
</dbReference>
<dbReference type="PANTHER" id="PTHR12788">
    <property type="entry name" value="PROTEIN-TYROSINE SULFOTRANSFERASE 2"/>
    <property type="match status" value="1"/>
</dbReference>
<dbReference type="Pfam" id="PF13469">
    <property type="entry name" value="Sulfotransfer_3"/>
    <property type="match status" value="1"/>
</dbReference>
<evidence type="ECO:0000256" key="1">
    <source>
        <dbReference type="ARBA" id="ARBA00022679"/>
    </source>
</evidence>
<sequence length="544" mass="58986">MALAAATASDGEIARLLRNRDWRAAYDICRVRTAENRDDAVALAGLATIAEAHGNLAKALPFLEQAYAAAPKNHDIAAQYARLLSLLSRGEDAERVAGAALADDPQDPQVLEALGVVLSRAGRHDEAAETFAKVVERRPDHHAGWRNYASALKFCGRFADAEGAYDRAIALAPDDAEAWLAKTGLRRQTAADDPTPALVALWEARGDDPDQALRIGHALAKTAEDLGDRASAMEWLAKAKREKARIVHHDPDTTDRLYAAAAQTCTPGDLPAAQGLSGVSPIFVVGAPRTGTTLVDRILSSHPELLSVGESPALSLGIKRLSGTRSNRVLDLETLAVARELVPEAIGRAYVDAIAAAPGMTPALRSVDKMPLNLLYAGLAHRALPDARIVRLRRHPLDAVLANWRQLFAPRFGHYDHNWSLDHVARWIVAVERLAAHWRATLPPDRYFEIGYEDIIADQEARTRQLLDFVGVAWDERCLRFHENEAPVSTASAVQVRQPLHSRSVGAWRGVADHLKPAIDILHDAGLIDAHGDPAGVAARSVND</sequence>
<comment type="caution">
    <text evidence="3">The sequence shown here is derived from an EMBL/GenBank/DDBJ whole genome shotgun (WGS) entry which is preliminary data.</text>
</comment>
<dbReference type="GO" id="GO:0008476">
    <property type="term" value="F:protein-tyrosine sulfotransferase activity"/>
    <property type="evidence" value="ECO:0007669"/>
    <property type="project" value="InterPro"/>
</dbReference>
<protein>
    <submittedName>
        <fullName evidence="3">Sulfotransferase</fullName>
    </submittedName>
</protein>
<dbReference type="PROSITE" id="PS50005">
    <property type="entry name" value="TPR"/>
    <property type="match status" value="1"/>
</dbReference>
<evidence type="ECO:0000256" key="2">
    <source>
        <dbReference type="PROSITE-ProRule" id="PRU00339"/>
    </source>
</evidence>
<dbReference type="EMBL" id="JAGRQC010000002">
    <property type="protein sequence ID" value="MBR0552547.1"/>
    <property type="molecule type" value="Genomic_DNA"/>
</dbReference>
<accession>A0A8T4ID24</accession>
<proteinExistence type="predicted"/>
<dbReference type="InterPro" id="IPR027417">
    <property type="entry name" value="P-loop_NTPase"/>
</dbReference>
<dbReference type="Gene3D" id="3.40.50.300">
    <property type="entry name" value="P-loop containing nucleotide triphosphate hydrolases"/>
    <property type="match status" value="1"/>
</dbReference>
<dbReference type="SUPFAM" id="SSF48452">
    <property type="entry name" value="TPR-like"/>
    <property type="match status" value="1"/>
</dbReference>
<evidence type="ECO:0000313" key="4">
    <source>
        <dbReference type="Proteomes" id="UP000676996"/>
    </source>
</evidence>
<keyword evidence="1" id="KW-0808">Transferase</keyword>
<name>A0A8T4ID24_9SPHN</name>
<dbReference type="Pfam" id="PF14559">
    <property type="entry name" value="TPR_19"/>
    <property type="match status" value="2"/>
</dbReference>
<dbReference type="RefSeq" id="WP_284053822.1">
    <property type="nucleotide sequence ID" value="NZ_JAGRQC010000002.1"/>
</dbReference>
<dbReference type="SMART" id="SM00028">
    <property type="entry name" value="TPR"/>
    <property type="match status" value="3"/>
</dbReference>
<dbReference type="PANTHER" id="PTHR12788:SF10">
    <property type="entry name" value="PROTEIN-TYROSINE SULFOTRANSFERASE"/>
    <property type="match status" value="1"/>
</dbReference>
<dbReference type="InterPro" id="IPR019734">
    <property type="entry name" value="TPR_rpt"/>
</dbReference>
<keyword evidence="4" id="KW-1185">Reference proteome</keyword>
<gene>
    <name evidence="3" type="ORF">J7S20_08520</name>
</gene>